<sequence>MKLVQQLSIGSASEIGGSIQSRRKSQKSGMERVECRQTLPLPLRAVFQSVVGRPRHTGVMVGIGGKDAYIGDDVLSERGILFLKYPIECGIVRMEKLWHHKFYNELHVAPDEHPILLSDTPLNPKINTEKKMTQIIFETPNVPVMYVASQAVLSLFANGRTTVILISFVVFIILDSGDGMTHTVPIYERHVLPHSISRIALGGRDLTQYLMKILMEGRQLLKKAKNCSKLVDNGYELPDGKMADGMDILQTLVIDNGTRMTKAGFAGDDSPRAVIRSIVGNPRHSRMELKNTYVGDEALVLRGLLVLKYPIEQRIVRNWHAMEKLWHHTFYNELGVAPEEHPVLLTEAPFNPKANREKTTQIMFETFNVPAMYVASQAVLSLLANGRIVLDSGYCVTHAVPVYEGHVLPHAISRLDLGGHDLKIFLNSYLVYSFNEIVRWERTEMFHDMKETIAYVALDFEQEIDKAKNCSKSVEKAYELPDGEVINIGAERFHCPEVLFQPSLGGMEAAGIHDKVYNSIMRSDVDIRKDLFANIVLSGGSTMFPGIAERMSKEITALAPSHTKIKVIAPPERKYSSWIGGSVLASLSTFQKMWIAKAEYDEIGSSIVNR</sequence>
<evidence type="ECO:0000313" key="11">
    <source>
        <dbReference type="Proteomes" id="UP000824120"/>
    </source>
</evidence>
<dbReference type="FunFam" id="3.30.420.40:FF:000058">
    <property type="entry name" value="Putative actin-related protein 5"/>
    <property type="match status" value="1"/>
</dbReference>
<evidence type="ECO:0000256" key="4">
    <source>
        <dbReference type="ARBA" id="ARBA00022490"/>
    </source>
</evidence>
<dbReference type="SUPFAM" id="SSF53067">
    <property type="entry name" value="Actin-like ATPase domain"/>
    <property type="match status" value="4"/>
</dbReference>
<dbReference type="Gene3D" id="3.30.420.40">
    <property type="match status" value="4"/>
</dbReference>
<evidence type="ECO:0000256" key="7">
    <source>
        <dbReference type="ARBA" id="ARBA00022840"/>
    </source>
</evidence>
<keyword evidence="8" id="KW-0206">Cytoskeleton</keyword>
<dbReference type="InterPro" id="IPR004000">
    <property type="entry name" value="Actin"/>
</dbReference>
<gene>
    <name evidence="10" type="ORF">H5410_023577</name>
</gene>
<keyword evidence="11" id="KW-1185">Reference proteome</keyword>
<dbReference type="SMART" id="SM00268">
    <property type="entry name" value="ACTIN"/>
    <property type="match status" value="1"/>
</dbReference>
<keyword evidence="4" id="KW-0963">Cytoplasm</keyword>
<keyword evidence="7" id="KW-0067">ATP-binding</keyword>
<dbReference type="GO" id="GO:0005856">
    <property type="term" value="C:cytoskeleton"/>
    <property type="evidence" value="ECO:0007669"/>
    <property type="project" value="UniProtKB-SubCell"/>
</dbReference>
<reference evidence="10 11" key="1">
    <citation type="submission" date="2020-09" db="EMBL/GenBank/DDBJ databases">
        <title>De no assembly of potato wild relative species, Solanum commersonii.</title>
        <authorList>
            <person name="Cho K."/>
        </authorList>
    </citation>
    <scope>NUCLEOTIDE SEQUENCE [LARGE SCALE GENOMIC DNA]</scope>
    <source>
        <strain evidence="10">LZ3.2</strain>
        <tissue evidence="10">Leaf</tissue>
    </source>
</reference>
<evidence type="ECO:0000256" key="8">
    <source>
        <dbReference type="ARBA" id="ARBA00023212"/>
    </source>
</evidence>
<dbReference type="PROSITE" id="PS00432">
    <property type="entry name" value="ACTINS_2"/>
    <property type="match status" value="1"/>
</dbReference>
<dbReference type="PRINTS" id="PR00190">
    <property type="entry name" value="ACTIN"/>
</dbReference>
<protein>
    <recommendedName>
        <fullName evidence="12">Actin</fullName>
    </recommendedName>
</protein>
<keyword evidence="5" id="KW-0547">Nucleotide-binding</keyword>
<dbReference type="FunFam" id="3.30.420.40:FF:000404">
    <property type="entry name" value="Major actin"/>
    <property type="match status" value="1"/>
</dbReference>
<dbReference type="GO" id="GO:0016787">
    <property type="term" value="F:hydrolase activity"/>
    <property type="evidence" value="ECO:0007669"/>
    <property type="project" value="UniProtKB-KW"/>
</dbReference>
<dbReference type="Proteomes" id="UP000824120">
    <property type="component" value="Chromosome 4"/>
</dbReference>
<dbReference type="Pfam" id="PF00022">
    <property type="entry name" value="Actin"/>
    <property type="match status" value="2"/>
</dbReference>
<dbReference type="PANTHER" id="PTHR11937">
    <property type="entry name" value="ACTIN"/>
    <property type="match status" value="1"/>
</dbReference>
<feature type="non-terminal residue" evidence="10">
    <location>
        <position position="610"/>
    </location>
</feature>
<comment type="similarity">
    <text evidence="3 9">Belongs to the actin family.</text>
</comment>
<evidence type="ECO:0000256" key="2">
    <source>
        <dbReference type="ARBA" id="ARBA00004245"/>
    </source>
</evidence>
<evidence type="ECO:0000256" key="9">
    <source>
        <dbReference type="RuleBase" id="RU000487"/>
    </source>
</evidence>
<dbReference type="PROSITE" id="PS01132">
    <property type="entry name" value="ACTINS_ACT_LIKE"/>
    <property type="match status" value="1"/>
</dbReference>
<evidence type="ECO:0000256" key="5">
    <source>
        <dbReference type="ARBA" id="ARBA00022741"/>
    </source>
</evidence>
<dbReference type="InterPro" id="IPR043129">
    <property type="entry name" value="ATPase_NBD"/>
</dbReference>
<accession>A0A9J5ZJI0</accession>
<dbReference type="FunFam" id="3.30.420.40:FF:000148">
    <property type="entry name" value="Actin, alpha skeletal muscle"/>
    <property type="match status" value="2"/>
</dbReference>
<evidence type="ECO:0000256" key="1">
    <source>
        <dbReference type="ARBA" id="ARBA00003780"/>
    </source>
</evidence>
<dbReference type="EMBL" id="JACXVP010000004">
    <property type="protein sequence ID" value="KAG5612296.1"/>
    <property type="molecule type" value="Genomic_DNA"/>
</dbReference>
<name>A0A9J5ZJI0_SOLCO</name>
<comment type="caution">
    <text evidence="10">The sequence shown here is derived from an EMBL/GenBank/DDBJ whole genome shotgun (WGS) entry which is preliminary data.</text>
</comment>
<comment type="subcellular location">
    <subcellularLocation>
        <location evidence="2">Cytoplasm</location>
        <location evidence="2">Cytoskeleton</location>
    </subcellularLocation>
</comment>
<dbReference type="InterPro" id="IPR004001">
    <property type="entry name" value="Actin_CS"/>
</dbReference>
<proteinExistence type="inferred from homology"/>
<evidence type="ECO:0008006" key="12">
    <source>
        <dbReference type="Google" id="ProtNLM"/>
    </source>
</evidence>
<dbReference type="InterPro" id="IPR020902">
    <property type="entry name" value="Actin/actin-like_CS"/>
</dbReference>
<keyword evidence="6" id="KW-0378">Hydrolase</keyword>
<dbReference type="AlphaFoldDB" id="A0A9J5ZJI0"/>
<evidence type="ECO:0000313" key="10">
    <source>
        <dbReference type="EMBL" id="KAG5612296.1"/>
    </source>
</evidence>
<organism evidence="10 11">
    <name type="scientific">Solanum commersonii</name>
    <name type="common">Commerson's wild potato</name>
    <name type="synonym">Commerson's nightshade</name>
    <dbReference type="NCBI Taxonomy" id="4109"/>
    <lineage>
        <taxon>Eukaryota</taxon>
        <taxon>Viridiplantae</taxon>
        <taxon>Streptophyta</taxon>
        <taxon>Embryophyta</taxon>
        <taxon>Tracheophyta</taxon>
        <taxon>Spermatophyta</taxon>
        <taxon>Magnoliopsida</taxon>
        <taxon>eudicotyledons</taxon>
        <taxon>Gunneridae</taxon>
        <taxon>Pentapetalae</taxon>
        <taxon>asterids</taxon>
        <taxon>lamiids</taxon>
        <taxon>Solanales</taxon>
        <taxon>Solanaceae</taxon>
        <taxon>Solanoideae</taxon>
        <taxon>Solaneae</taxon>
        <taxon>Solanum</taxon>
    </lineage>
</organism>
<dbReference type="GO" id="GO:0005524">
    <property type="term" value="F:ATP binding"/>
    <property type="evidence" value="ECO:0007669"/>
    <property type="project" value="UniProtKB-KW"/>
</dbReference>
<evidence type="ECO:0000256" key="6">
    <source>
        <dbReference type="ARBA" id="ARBA00022801"/>
    </source>
</evidence>
<evidence type="ECO:0000256" key="3">
    <source>
        <dbReference type="ARBA" id="ARBA00006752"/>
    </source>
</evidence>
<comment type="function">
    <text evidence="1">Actins are highly conserved proteins that are involved in various types of cell motility and are ubiquitously expressed in all eukaryotic cells. Essential component of cell cytoskeleton; plays an important role in cytoplasmic streaming, cell shape determination, cell division, organelle movement and extension growth.</text>
</comment>
<dbReference type="Gene3D" id="3.90.640.10">
    <property type="entry name" value="Actin, Chain A, domain 4"/>
    <property type="match status" value="2"/>
</dbReference>